<proteinExistence type="predicted"/>
<protein>
    <submittedName>
        <fullName evidence="2">Uncharacterized protein</fullName>
    </submittedName>
</protein>
<reference evidence="2 3" key="1">
    <citation type="journal article" date="2019" name="Int. J. Syst. Evol. Microbiol.">
        <title>The Global Catalogue of Microorganisms (GCM) 10K type strain sequencing project: providing services to taxonomists for standard genome sequencing and annotation.</title>
        <authorList>
            <consortium name="The Broad Institute Genomics Platform"/>
            <consortium name="The Broad Institute Genome Sequencing Center for Infectious Disease"/>
            <person name="Wu L."/>
            <person name="Ma J."/>
        </authorList>
    </citation>
    <scope>NUCLEOTIDE SEQUENCE [LARGE SCALE GENOMIC DNA]</scope>
    <source>
        <strain evidence="2 3">JCM 11896</strain>
    </source>
</reference>
<name>A0ABN1XJ68_9PSEU</name>
<comment type="caution">
    <text evidence="2">The sequence shown here is derived from an EMBL/GenBank/DDBJ whole genome shotgun (WGS) entry which is preliminary data.</text>
</comment>
<evidence type="ECO:0000256" key="1">
    <source>
        <dbReference type="SAM" id="Phobius"/>
    </source>
</evidence>
<evidence type="ECO:0000313" key="2">
    <source>
        <dbReference type="EMBL" id="GAA1382948.1"/>
    </source>
</evidence>
<keyword evidence="1" id="KW-0812">Transmembrane</keyword>
<organism evidence="2 3">
    <name type="scientific">Pseudonocardia kongjuensis</name>
    <dbReference type="NCBI Taxonomy" id="102227"/>
    <lineage>
        <taxon>Bacteria</taxon>
        <taxon>Bacillati</taxon>
        <taxon>Actinomycetota</taxon>
        <taxon>Actinomycetes</taxon>
        <taxon>Pseudonocardiales</taxon>
        <taxon>Pseudonocardiaceae</taxon>
        <taxon>Pseudonocardia</taxon>
    </lineage>
</organism>
<accession>A0ABN1XJ68</accession>
<dbReference type="Proteomes" id="UP001501414">
    <property type="component" value="Unassembled WGS sequence"/>
</dbReference>
<dbReference type="EMBL" id="BAAAJK010000004">
    <property type="protein sequence ID" value="GAA1382948.1"/>
    <property type="molecule type" value="Genomic_DNA"/>
</dbReference>
<gene>
    <name evidence="2" type="ORF">GCM10009613_11660</name>
</gene>
<evidence type="ECO:0000313" key="3">
    <source>
        <dbReference type="Proteomes" id="UP001501414"/>
    </source>
</evidence>
<keyword evidence="1" id="KW-0472">Membrane</keyword>
<keyword evidence="1" id="KW-1133">Transmembrane helix</keyword>
<sequence>MDAEWWDIVNAIAQSVGALGTMGALLIAAFTYRGQVRDRRQAQAARVLTRGVANEGERGLGIRVMNGSDQSIYTVAFARRVNLDDPDSLGAAGPHGIGVARGVGPWADALLPGEDMAYHPPDGAEKQLLGVVFTDAAGRTWIRWNDSGAPRTVWLTRDATRIERARLRVRALFQRAHSSL</sequence>
<feature type="transmembrane region" description="Helical" evidence="1">
    <location>
        <begin position="12"/>
        <end position="32"/>
    </location>
</feature>
<keyword evidence="3" id="KW-1185">Reference proteome</keyword>
<dbReference type="RefSeq" id="WP_344019061.1">
    <property type="nucleotide sequence ID" value="NZ_BAAAJK010000004.1"/>
</dbReference>